<proteinExistence type="predicted"/>
<feature type="domain" description="DUF11" evidence="3">
    <location>
        <begin position="167"/>
        <end position="284"/>
    </location>
</feature>
<feature type="region of interest" description="Disordered" evidence="1">
    <location>
        <begin position="49"/>
        <end position="151"/>
    </location>
</feature>
<feature type="region of interest" description="Disordered" evidence="1">
    <location>
        <begin position="271"/>
        <end position="290"/>
    </location>
</feature>
<accession>A0ABP8TMA1</accession>
<evidence type="ECO:0000259" key="3">
    <source>
        <dbReference type="Pfam" id="PF01345"/>
    </source>
</evidence>
<reference evidence="5" key="1">
    <citation type="journal article" date="2019" name="Int. J. Syst. Evol. Microbiol.">
        <title>The Global Catalogue of Microorganisms (GCM) 10K type strain sequencing project: providing services to taxonomists for standard genome sequencing and annotation.</title>
        <authorList>
            <consortium name="The Broad Institute Genomics Platform"/>
            <consortium name="The Broad Institute Genome Sequencing Center for Infectious Disease"/>
            <person name="Wu L."/>
            <person name="Ma J."/>
        </authorList>
    </citation>
    <scope>NUCLEOTIDE SEQUENCE [LARGE SCALE GENOMIC DNA]</scope>
    <source>
        <strain evidence="5">JCM 17938</strain>
    </source>
</reference>
<evidence type="ECO:0000256" key="2">
    <source>
        <dbReference type="SAM" id="SignalP"/>
    </source>
</evidence>
<dbReference type="Pfam" id="PF01345">
    <property type="entry name" value="DUF11"/>
    <property type="match status" value="1"/>
</dbReference>
<keyword evidence="5" id="KW-1185">Reference proteome</keyword>
<comment type="caution">
    <text evidence="4">The sequence shown here is derived from an EMBL/GenBank/DDBJ whole genome shotgun (WGS) entry which is preliminary data.</text>
</comment>
<gene>
    <name evidence="4" type="ORF">GCM10023195_48700</name>
</gene>
<feature type="chain" id="PRO_5045315979" description="DUF11 domain-containing protein" evidence="2">
    <location>
        <begin position="20"/>
        <end position="290"/>
    </location>
</feature>
<dbReference type="EMBL" id="BAABHJ010000017">
    <property type="protein sequence ID" value="GAA4611497.1"/>
    <property type="molecule type" value="Genomic_DNA"/>
</dbReference>
<dbReference type="InterPro" id="IPR001434">
    <property type="entry name" value="OmcB-like_DUF11"/>
</dbReference>
<keyword evidence="2" id="KW-0732">Signal</keyword>
<dbReference type="Proteomes" id="UP001500212">
    <property type="component" value="Unassembled WGS sequence"/>
</dbReference>
<organism evidence="4 5">
    <name type="scientific">Actinoallomurus liliacearum</name>
    <dbReference type="NCBI Taxonomy" id="1080073"/>
    <lineage>
        <taxon>Bacteria</taxon>
        <taxon>Bacillati</taxon>
        <taxon>Actinomycetota</taxon>
        <taxon>Actinomycetes</taxon>
        <taxon>Streptosporangiales</taxon>
        <taxon>Thermomonosporaceae</taxon>
        <taxon>Actinoallomurus</taxon>
    </lineage>
</organism>
<evidence type="ECO:0000313" key="5">
    <source>
        <dbReference type="Proteomes" id="UP001500212"/>
    </source>
</evidence>
<evidence type="ECO:0000313" key="4">
    <source>
        <dbReference type="EMBL" id="GAA4611497.1"/>
    </source>
</evidence>
<feature type="compositionally biased region" description="Basic and acidic residues" evidence="1">
    <location>
        <begin position="97"/>
        <end position="115"/>
    </location>
</feature>
<dbReference type="RefSeq" id="WP_345358690.1">
    <property type="nucleotide sequence ID" value="NZ_BAABHJ010000017.1"/>
</dbReference>
<name>A0ABP8TMA1_9ACTN</name>
<sequence>MKHALAAVAGIAVGLPVLAALAPRPDGRPAGGLPARYVPWARVGHRFPRTFAEGPAEHRPARRAASSGPGRPQPAPSAQTMARGPLPAPYHRSARQGPDRAASRGADRTAGREPEPAWTPAGTPSPSPAESPARYPAETPPRYPADRPWRYPLDRPSGDATVRPADLELSIAAPPTVRPGGRFSYSVRLTNHGPGAPGPITVRSVLPPGTVRTGAWLPTGVDGYNGDREAALVVRRLEPGRSLAARFDVRVLPDARGELVARGRIAAVGGVPDPVPDDDTARVSTLVRPR</sequence>
<evidence type="ECO:0000256" key="1">
    <source>
        <dbReference type="SAM" id="MobiDB-lite"/>
    </source>
</evidence>
<feature type="signal peptide" evidence="2">
    <location>
        <begin position="1"/>
        <end position="19"/>
    </location>
</feature>
<protein>
    <recommendedName>
        <fullName evidence="3">DUF11 domain-containing protein</fullName>
    </recommendedName>
</protein>